<comment type="caution">
    <text evidence="1">The sequence shown here is derived from an EMBL/GenBank/DDBJ whole genome shotgun (WGS) entry which is preliminary data.</text>
</comment>
<reference evidence="1 2" key="1">
    <citation type="journal article" date="2010" name="J. Bacteriol.">
        <title>Genome sequences of Oceanicola granulosus HTCC2516(T) and Oceanicola batsensis HTCC2597(TDelta).</title>
        <authorList>
            <person name="Thrash J.C."/>
            <person name="Cho J.C."/>
            <person name="Vergin K.L."/>
            <person name="Giovannoni S.J."/>
        </authorList>
    </citation>
    <scope>NUCLEOTIDE SEQUENCE [LARGE SCALE GENOMIC DNA]</scope>
    <source>
        <strain evidence="2">ATCC BAA-861 / DSM 15982 / KCTC 12143 / HTCC2516</strain>
    </source>
</reference>
<evidence type="ECO:0000313" key="2">
    <source>
        <dbReference type="Proteomes" id="UP000003635"/>
    </source>
</evidence>
<proteinExistence type="predicted"/>
<keyword evidence="2" id="KW-1185">Reference proteome</keyword>
<accession>Q2CBQ7</accession>
<sequence>MPAFVALLSLIADVSLIFNGQAQVTRVVQDANRMASIGRLEALSDVETYISQQLTRFEPNLSVTSSVDADNVLTSVVSVPAANMQAIGWLSVLTGSTVTVRAQQFIERGESLS</sequence>
<name>Q2CBQ7_OCEGH</name>
<dbReference type="HOGENOM" id="CLU_2130864_0_0_5"/>
<dbReference type="Proteomes" id="UP000003635">
    <property type="component" value="Unassembled WGS sequence"/>
</dbReference>
<organism evidence="1 2">
    <name type="scientific">Oceanicola granulosus (strain ATCC BAA-861 / DSM 15982 / KCTC 12143 / HTCC2516)</name>
    <dbReference type="NCBI Taxonomy" id="314256"/>
    <lineage>
        <taxon>Bacteria</taxon>
        <taxon>Pseudomonadati</taxon>
        <taxon>Pseudomonadota</taxon>
        <taxon>Alphaproteobacteria</taxon>
        <taxon>Rhodobacterales</taxon>
        <taxon>Roseobacteraceae</taxon>
        <taxon>Oceanicola</taxon>
    </lineage>
</organism>
<dbReference type="STRING" id="314256.OG2516_06374"/>
<dbReference type="eggNOG" id="ENOG503357S">
    <property type="taxonomic scope" value="Bacteria"/>
</dbReference>
<protein>
    <submittedName>
        <fullName evidence="1">Uncharacterized protein</fullName>
    </submittedName>
</protein>
<gene>
    <name evidence="1" type="ORF">OG2516_06374</name>
</gene>
<evidence type="ECO:0000313" key="1">
    <source>
        <dbReference type="EMBL" id="EAR50074.1"/>
    </source>
</evidence>
<dbReference type="AlphaFoldDB" id="Q2CBQ7"/>
<dbReference type="EMBL" id="AAOT01000037">
    <property type="protein sequence ID" value="EAR50074.1"/>
    <property type="molecule type" value="Genomic_DNA"/>
</dbReference>